<feature type="region of interest" description="Disordered" evidence="8">
    <location>
        <begin position="92"/>
        <end position="148"/>
    </location>
</feature>
<dbReference type="Proteomes" id="UP001596528">
    <property type="component" value="Unassembled WGS sequence"/>
</dbReference>
<evidence type="ECO:0000256" key="8">
    <source>
        <dbReference type="SAM" id="MobiDB-lite"/>
    </source>
</evidence>
<evidence type="ECO:0000256" key="3">
    <source>
        <dbReference type="ARBA" id="ARBA00022576"/>
    </source>
</evidence>
<gene>
    <name evidence="10" type="ORF">ACFQWB_02935</name>
</gene>
<comment type="similarity">
    <text evidence="2">In the C-terminal section; belongs to the class-I pyridoxal-phosphate-dependent aminotransferase family.</text>
</comment>
<evidence type="ECO:0000256" key="4">
    <source>
        <dbReference type="ARBA" id="ARBA00022898"/>
    </source>
</evidence>
<feature type="region of interest" description="Disordered" evidence="8">
    <location>
        <begin position="176"/>
        <end position="197"/>
    </location>
</feature>
<dbReference type="Pfam" id="PF00392">
    <property type="entry name" value="GntR"/>
    <property type="match status" value="1"/>
</dbReference>
<comment type="caution">
    <text evidence="10">The sequence shown here is derived from an EMBL/GenBank/DDBJ whole genome shotgun (WGS) entry which is preliminary data.</text>
</comment>
<dbReference type="CDD" id="cd07377">
    <property type="entry name" value="WHTH_GntR"/>
    <property type="match status" value="1"/>
</dbReference>
<evidence type="ECO:0000256" key="2">
    <source>
        <dbReference type="ARBA" id="ARBA00005384"/>
    </source>
</evidence>
<dbReference type="GO" id="GO:0008483">
    <property type="term" value="F:transaminase activity"/>
    <property type="evidence" value="ECO:0007669"/>
    <property type="project" value="UniProtKB-KW"/>
</dbReference>
<dbReference type="SUPFAM" id="SSF46785">
    <property type="entry name" value="Winged helix' DNA-binding domain"/>
    <property type="match status" value="1"/>
</dbReference>
<dbReference type="InterPro" id="IPR000524">
    <property type="entry name" value="Tscrpt_reg_HTH_GntR"/>
</dbReference>
<sequence length="527" mass="56451">MELMLRLDTGGAEGSRFKGDALYAALRDAIRAGRLRPGEKLPPTRELAARCGVSRGTVTAVYDRLAADGYVAGEVGRGTYVCPHAVGSEADAADGARAQRTGGPASGGGQGPGGQAAPRLSAWGKRLMRSTPHSPWPTPGSGPLTFRIAPPDDSRFPYMDWFRLLNAEARKLAGSRTVPEPGAGAGAAVSGRGRADAMGDPELREAIAAYLRRSRGLDAQAEGIAVVNGSMQAIALLVHLLAGPGDAVVCEQPGYGGVHRAAAAAGAELTPAAVDAQGLIPADWEARLLVVTPGRQFPTGAPMPLERRRKLLDWAGRRNAFILEDDYDTEFRYAGRPLEPMKALDREGRVAFVGTFTRTMFPGFRLGYVLLPPGLTEPFRRALALFEPEPPALLEQRTLSAFLRSGLYERHLRRMRRLYAERYRQLSAVLSGGRLAGLFDPVRTEAGLHLFAWWKGSAESFARYRAECAALGLQLPDASAYFADAKQAEARPGAVFAFGGLNADQLRRAGEILEEAAARIAQRGISV</sequence>
<accession>A0ABW2UYE3</accession>
<dbReference type="CDD" id="cd00609">
    <property type="entry name" value="AAT_like"/>
    <property type="match status" value="1"/>
</dbReference>
<dbReference type="Gene3D" id="3.40.640.10">
    <property type="entry name" value="Type I PLP-dependent aspartate aminotransferase-like (Major domain)"/>
    <property type="match status" value="1"/>
</dbReference>
<keyword evidence="6" id="KW-0238">DNA-binding</keyword>
<reference evidence="11" key="1">
    <citation type="journal article" date="2019" name="Int. J. Syst. Evol. Microbiol.">
        <title>The Global Catalogue of Microorganisms (GCM) 10K type strain sequencing project: providing services to taxonomists for standard genome sequencing and annotation.</title>
        <authorList>
            <consortium name="The Broad Institute Genomics Platform"/>
            <consortium name="The Broad Institute Genome Sequencing Center for Infectious Disease"/>
            <person name="Wu L."/>
            <person name="Ma J."/>
        </authorList>
    </citation>
    <scope>NUCLEOTIDE SEQUENCE [LARGE SCALE GENOMIC DNA]</scope>
    <source>
        <strain evidence="11">JCM 18657</strain>
    </source>
</reference>
<evidence type="ECO:0000256" key="7">
    <source>
        <dbReference type="ARBA" id="ARBA00023163"/>
    </source>
</evidence>
<dbReference type="InterPro" id="IPR051446">
    <property type="entry name" value="HTH_trans_reg/aminotransferase"/>
</dbReference>
<evidence type="ECO:0000256" key="1">
    <source>
        <dbReference type="ARBA" id="ARBA00001933"/>
    </source>
</evidence>
<feature type="domain" description="HTH gntR-type" evidence="9">
    <location>
        <begin position="16"/>
        <end position="84"/>
    </location>
</feature>
<dbReference type="RefSeq" id="WP_138788758.1">
    <property type="nucleotide sequence ID" value="NZ_JBHTGQ010000004.1"/>
</dbReference>
<dbReference type="EMBL" id="JBHTGQ010000004">
    <property type="protein sequence ID" value="MFC7748902.1"/>
    <property type="molecule type" value="Genomic_DNA"/>
</dbReference>
<feature type="compositionally biased region" description="Gly residues" evidence="8">
    <location>
        <begin position="104"/>
        <end position="114"/>
    </location>
</feature>
<keyword evidence="3 10" id="KW-0032">Aminotransferase</keyword>
<dbReference type="PANTHER" id="PTHR46577">
    <property type="entry name" value="HTH-TYPE TRANSCRIPTIONAL REGULATORY PROTEIN GABR"/>
    <property type="match status" value="1"/>
</dbReference>
<dbReference type="InterPro" id="IPR004839">
    <property type="entry name" value="Aminotransferase_I/II_large"/>
</dbReference>
<evidence type="ECO:0000259" key="9">
    <source>
        <dbReference type="PROSITE" id="PS50949"/>
    </source>
</evidence>
<protein>
    <submittedName>
        <fullName evidence="10">PLP-dependent aminotransferase family protein</fullName>
    </submittedName>
</protein>
<dbReference type="InterPro" id="IPR036388">
    <property type="entry name" value="WH-like_DNA-bd_sf"/>
</dbReference>
<keyword evidence="3 10" id="KW-0808">Transferase</keyword>
<evidence type="ECO:0000256" key="6">
    <source>
        <dbReference type="ARBA" id="ARBA00023125"/>
    </source>
</evidence>
<keyword evidence="11" id="KW-1185">Reference proteome</keyword>
<dbReference type="PANTHER" id="PTHR46577:SF1">
    <property type="entry name" value="HTH-TYPE TRANSCRIPTIONAL REGULATORY PROTEIN GABR"/>
    <property type="match status" value="1"/>
</dbReference>
<dbReference type="SMART" id="SM00345">
    <property type="entry name" value="HTH_GNTR"/>
    <property type="match status" value="1"/>
</dbReference>
<dbReference type="InterPro" id="IPR015424">
    <property type="entry name" value="PyrdxlP-dep_Trfase"/>
</dbReference>
<organism evidence="10 11">
    <name type="scientific">Paenibacillus thermoaerophilus</name>
    <dbReference type="NCBI Taxonomy" id="1215385"/>
    <lineage>
        <taxon>Bacteria</taxon>
        <taxon>Bacillati</taxon>
        <taxon>Bacillota</taxon>
        <taxon>Bacilli</taxon>
        <taxon>Bacillales</taxon>
        <taxon>Paenibacillaceae</taxon>
        <taxon>Paenibacillus</taxon>
    </lineage>
</organism>
<dbReference type="InterPro" id="IPR015421">
    <property type="entry name" value="PyrdxlP-dep_Trfase_major"/>
</dbReference>
<dbReference type="InterPro" id="IPR036390">
    <property type="entry name" value="WH_DNA-bd_sf"/>
</dbReference>
<dbReference type="PROSITE" id="PS50949">
    <property type="entry name" value="HTH_GNTR"/>
    <property type="match status" value="1"/>
</dbReference>
<evidence type="ECO:0000256" key="5">
    <source>
        <dbReference type="ARBA" id="ARBA00023015"/>
    </source>
</evidence>
<name>A0ABW2UYE3_9BACL</name>
<keyword evidence="7" id="KW-0804">Transcription</keyword>
<evidence type="ECO:0000313" key="10">
    <source>
        <dbReference type="EMBL" id="MFC7748902.1"/>
    </source>
</evidence>
<dbReference type="Gene3D" id="1.10.10.10">
    <property type="entry name" value="Winged helix-like DNA-binding domain superfamily/Winged helix DNA-binding domain"/>
    <property type="match status" value="1"/>
</dbReference>
<comment type="cofactor">
    <cofactor evidence="1">
        <name>pyridoxal 5'-phosphate</name>
        <dbReference type="ChEBI" id="CHEBI:597326"/>
    </cofactor>
</comment>
<proteinExistence type="inferred from homology"/>
<dbReference type="SUPFAM" id="SSF53383">
    <property type="entry name" value="PLP-dependent transferases"/>
    <property type="match status" value="1"/>
</dbReference>
<dbReference type="PRINTS" id="PR00035">
    <property type="entry name" value="HTHGNTR"/>
</dbReference>
<keyword evidence="4" id="KW-0663">Pyridoxal phosphate</keyword>
<evidence type="ECO:0000313" key="11">
    <source>
        <dbReference type="Proteomes" id="UP001596528"/>
    </source>
</evidence>
<dbReference type="Pfam" id="PF00155">
    <property type="entry name" value="Aminotran_1_2"/>
    <property type="match status" value="1"/>
</dbReference>
<keyword evidence="5" id="KW-0805">Transcription regulation</keyword>